<sequence>MDDLDSIKPIFFEECAEQLVELERALAVLESGETDQETVNSAFRAVHSIKGGAGSFGMSELVRFAHVFETALDLLRSQKIEATPSVLQIFLRATDILSDLTAFEQGGEPVDKLRQQESLVALEGLLQEKPASKEAEESESEKEEDWGLPEGFVPVPVSTELFNESGSAEDTSDTHSEAADGFEIFGSEPIFQIKKNEAEKKSKQIQPSDENLLAPTETEKTSQTSRGVSSVNHSQSIRVDVNRIDRLMDLVGELVIGQAALREAFSSAEKKNSRADTSNNDLSTAMNSTEQLTRDLQDAIMGVRAQPMRAVFQRMQRVVRETAHIADKKVHLEIDGEETEVDRTLIEKLTDPLTHMLRNAVDHGVEKEQTRLDHGKPLVGTIRLSAAHKSGRIVITLSDDGAGINRPRVRDIAIQRGIIAADAQLNDAEIDNLIFAPGFSTSDTVTDLSGRGVGMDVVKQAIQDLGGRISISSVEGKGSSFVLSLPLTLAVMDGMLVTVSGQLLILPVSCIVETMQINKDDIFVSGNNSSLLCVRGNFIPVVDVAASLGMKTENKITTTPVVLIVEDDTGKMTALAVERIEGQIQVVIKSIEKNYRQVKSISAATILGSGRVALILDVPEIASSAEGRTLDMWKSEDVKESSLECVDGI</sequence>
<dbReference type="PROSITE" id="PS50109">
    <property type="entry name" value="HIS_KIN"/>
    <property type="match status" value="1"/>
</dbReference>
<dbReference type="AlphaFoldDB" id="A0A1U9KE95"/>
<dbReference type="Gene3D" id="1.10.287.560">
    <property type="entry name" value="Histidine kinase CheA-like, homodimeric domain"/>
    <property type="match status" value="1"/>
</dbReference>
<dbReference type="Gene3D" id="1.20.120.160">
    <property type="entry name" value="HPT domain"/>
    <property type="match status" value="1"/>
</dbReference>
<feature type="modified residue" description="Phosphohistidine" evidence="12">
    <location>
        <position position="47"/>
    </location>
</feature>
<evidence type="ECO:0000256" key="12">
    <source>
        <dbReference type="PROSITE-ProRule" id="PRU00110"/>
    </source>
</evidence>
<protein>
    <recommendedName>
        <fullName evidence="3">Chemotaxis protein CheA</fullName>
        <ecNumber evidence="2">2.7.13.3</ecNumber>
    </recommendedName>
</protein>
<dbReference type="InterPro" id="IPR036097">
    <property type="entry name" value="HisK_dim/P_sf"/>
</dbReference>
<dbReference type="CDD" id="cd16916">
    <property type="entry name" value="HATPase_CheA-like"/>
    <property type="match status" value="1"/>
</dbReference>
<keyword evidence="9" id="KW-0067">ATP-binding</keyword>
<evidence type="ECO:0000256" key="7">
    <source>
        <dbReference type="ARBA" id="ARBA00022741"/>
    </source>
</evidence>
<dbReference type="GO" id="GO:0005524">
    <property type="term" value="F:ATP binding"/>
    <property type="evidence" value="ECO:0007669"/>
    <property type="project" value="UniProtKB-KW"/>
</dbReference>
<dbReference type="InterPro" id="IPR005467">
    <property type="entry name" value="His_kinase_dom"/>
</dbReference>
<dbReference type="OrthoDB" id="9803176at2"/>
<dbReference type="Pfam" id="PF02895">
    <property type="entry name" value="H-kinase_dim"/>
    <property type="match status" value="1"/>
</dbReference>
<evidence type="ECO:0000259" key="15">
    <source>
        <dbReference type="PROSITE" id="PS50851"/>
    </source>
</evidence>
<dbReference type="InterPro" id="IPR004358">
    <property type="entry name" value="Sig_transdc_His_kin-like_C"/>
</dbReference>
<dbReference type="GO" id="GO:0006935">
    <property type="term" value="P:chemotaxis"/>
    <property type="evidence" value="ECO:0007669"/>
    <property type="project" value="UniProtKB-KW"/>
</dbReference>
<feature type="domain" description="CheW-like" evidence="15">
    <location>
        <begin position="491"/>
        <end position="627"/>
    </location>
</feature>
<dbReference type="Pfam" id="PF01584">
    <property type="entry name" value="CheW"/>
    <property type="match status" value="1"/>
</dbReference>
<dbReference type="InterPro" id="IPR008207">
    <property type="entry name" value="Sig_transdc_His_kin_Hpt_dom"/>
</dbReference>
<dbReference type="PANTHER" id="PTHR43395:SF10">
    <property type="entry name" value="CHEMOTAXIS PROTEIN CHEA"/>
    <property type="match status" value="1"/>
</dbReference>
<keyword evidence="10" id="KW-0902">Two-component regulatory system</keyword>
<feature type="region of interest" description="Disordered" evidence="13">
    <location>
        <begin position="198"/>
        <end position="233"/>
    </location>
</feature>
<name>A0A1U9KE95_ACEAC</name>
<evidence type="ECO:0000256" key="3">
    <source>
        <dbReference type="ARBA" id="ARBA00021495"/>
    </source>
</evidence>
<dbReference type="InterPro" id="IPR036890">
    <property type="entry name" value="HATPase_C_sf"/>
</dbReference>
<dbReference type="Gene3D" id="3.30.565.10">
    <property type="entry name" value="Histidine kinase-like ATPase, C-terminal domain"/>
    <property type="match status" value="1"/>
</dbReference>
<evidence type="ECO:0000256" key="2">
    <source>
        <dbReference type="ARBA" id="ARBA00012438"/>
    </source>
</evidence>
<dbReference type="PROSITE" id="PS50851">
    <property type="entry name" value="CHEW"/>
    <property type="match status" value="1"/>
</dbReference>
<dbReference type="FunFam" id="3.30.565.10:FF:000016">
    <property type="entry name" value="Chemotaxis protein CheA, putative"/>
    <property type="match status" value="1"/>
</dbReference>
<dbReference type="PROSITE" id="PS50894">
    <property type="entry name" value="HPT"/>
    <property type="match status" value="1"/>
</dbReference>
<keyword evidence="8" id="KW-0418">Kinase</keyword>
<accession>A0A1U9KE95</accession>
<dbReference type="CDD" id="cd00088">
    <property type="entry name" value="HPT"/>
    <property type="match status" value="1"/>
</dbReference>
<evidence type="ECO:0000256" key="9">
    <source>
        <dbReference type="ARBA" id="ARBA00022840"/>
    </source>
</evidence>
<dbReference type="Proteomes" id="UP000188937">
    <property type="component" value="Chromosome"/>
</dbReference>
<dbReference type="CDD" id="cd00731">
    <property type="entry name" value="CheA_reg"/>
    <property type="match status" value="1"/>
</dbReference>
<dbReference type="InterPro" id="IPR051315">
    <property type="entry name" value="Bact_Chemotaxis_CheA"/>
</dbReference>
<dbReference type="SMART" id="SM00387">
    <property type="entry name" value="HATPase_c"/>
    <property type="match status" value="1"/>
</dbReference>
<dbReference type="InterPro" id="IPR036641">
    <property type="entry name" value="HPT_dom_sf"/>
</dbReference>
<evidence type="ECO:0000256" key="13">
    <source>
        <dbReference type="SAM" id="MobiDB-lite"/>
    </source>
</evidence>
<dbReference type="SMART" id="SM00073">
    <property type="entry name" value="HPT"/>
    <property type="match status" value="1"/>
</dbReference>
<dbReference type="GO" id="GO:0000155">
    <property type="term" value="F:phosphorelay sensor kinase activity"/>
    <property type="evidence" value="ECO:0007669"/>
    <property type="project" value="InterPro"/>
</dbReference>
<dbReference type="Pfam" id="PF02518">
    <property type="entry name" value="HATPase_c"/>
    <property type="match status" value="1"/>
</dbReference>
<evidence type="ECO:0000259" key="14">
    <source>
        <dbReference type="PROSITE" id="PS50109"/>
    </source>
</evidence>
<dbReference type="PRINTS" id="PR00344">
    <property type="entry name" value="BCTRLSENSOR"/>
</dbReference>
<dbReference type="SUPFAM" id="SSF47226">
    <property type="entry name" value="Histidine-containing phosphotransfer domain, HPT domain"/>
    <property type="match status" value="1"/>
</dbReference>
<dbReference type="EMBL" id="CP014692">
    <property type="protein sequence ID" value="AQS84120.1"/>
    <property type="molecule type" value="Genomic_DNA"/>
</dbReference>
<dbReference type="STRING" id="435.A0U92_04320"/>
<dbReference type="KEGG" id="aace:A0U92_04320"/>
<keyword evidence="6" id="KW-0808">Transferase</keyword>
<dbReference type="InterPro" id="IPR004105">
    <property type="entry name" value="CheA-like_dim"/>
</dbReference>
<comment type="catalytic activity">
    <reaction evidence="1">
        <text>ATP + protein L-histidine = ADP + protein N-phospho-L-histidine.</text>
        <dbReference type="EC" id="2.7.13.3"/>
    </reaction>
</comment>
<feature type="domain" description="Histidine kinase" evidence="14">
    <location>
        <begin position="249"/>
        <end position="489"/>
    </location>
</feature>
<dbReference type="RefSeq" id="WP_077812159.1">
    <property type="nucleotide sequence ID" value="NZ_CP014692.1"/>
</dbReference>
<keyword evidence="5 12" id="KW-0597">Phosphoprotein</keyword>
<reference evidence="17 18" key="1">
    <citation type="submission" date="2016-03" db="EMBL/GenBank/DDBJ databases">
        <title>Acetic acid bacteria sequencing.</title>
        <authorList>
            <person name="Brandt J."/>
            <person name="Jakob F."/>
            <person name="Vogel R.F."/>
        </authorList>
    </citation>
    <scope>NUCLEOTIDE SEQUENCE [LARGE SCALE GENOMIC DNA]</scope>
    <source>
        <strain evidence="17 18">TMW2.1153</strain>
    </source>
</reference>
<dbReference type="Pfam" id="PF01627">
    <property type="entry name" value="Hpt"/>
    <property type="match status" value="1"/>
</dbReference>
<dbReference type="SUPFAM" id="SSF50341">
    <property type="entry name" value="CheW-like"/>
    <property type="match status" value="1"/>
</dbReference>
<dbReference type="SUPFAM" id="SSF47384">
    <property type="entry name" value="Homodimeric domain of signal transducing histidine kinase"/>
    <property type="match status" value="1"/>
</dbReference>
<evidence type="ECO:0000256" key="8">
    <source>
        <dbReference type="ARBA" id="ARBA00022777"/>
    </source>
</evidence>
<evidence type="ECO:0000259" key="16">
    <source>
        <dbReference type="PROSITE" id="PS50894"/>
    </source>
</evidence>
<proteinExistence type="predicted"/>
<dbReference type="GO" id="GO:0005737">
    <property type="term" value="C:cytoplasm"/>
    <property type="evidence" value="ECO:0007669"/>
    <property type="project" value="InterPro"/>
</dbReference>
<evidence type="ECO:0000313" key="18">
    <source>
        <dbReference type="Proteomes" id="UP000188937"/>
    </source>
</evidence>
<keyword evidence="18" id="KW-1185">Reference proteome</keyword>
<comment type="function">
    <text evidence="11">Involved in the transmission of sensory signals from the chemoreceptors to the flagellar motors. CheA is autophosphorylated; it can transfer its phosphate group to either CheB or CheY.</text>
</comment>
<evidence type="ECO:0000256" key="10">
    <source>
        <dbReference type="ARBA" id="ARBA00023012"/>
    </source>
</evidence>
<feature type="compositionally biased region" description="Polar residues" evidence="13">
    <location>
        <begin position="221"/>
        <end position="233"/>
    </location>
</feature>
<dbReference type="EC" id="2.7.13.3" evidence="2"/>
<dbReference type="SMART" id="SM01231">
    <property type="entry name" value="H-kinase_dim"/>
    <property type="match status" value="1"/>
</dbReference>
<dbReference type="SMART" id="SM00260">
    <property type="entry name" value="CheW"/>
    <property type="match status" value="1"/>
</dbReference>
<keyword evidence="4" id="KW-0145">Chemotaxis</keyword>
<dbReference type="Gene3D" id="2.30.30.40">
    <property type="entry name" value="SH3 Domains"/>
    <property type="match status" value="1"/>
</dbReference>
<dbReference type="InterPro" id="IPR036061">
    <property type="entry name" value="CheW-like_dom_sf"/>
</dbReference>
<dbReference type="InterPro" id="IPR037006">
    <property type="entry name" value="CheA-like_homodim_sf"/>
</dbReference>
<evidence type="ECO:0000256" key="1">
    <source>
        <dbReference type="ARBA" id="ARBA00000085"/>
    </source>
</evidence>
<evidence type="ECO:0000256" key="11">
    <source>
        <dbReference type="ARBA" id="ARBA00035100"/>
    </source>
</evidence>
<dbReference type="SUPFAM" id="SSF55874">
    <property type="entry name" value="ATPase domain of HSP90 chaperone/DNA topoisomerase II/histidine kinase"/>
    <property type="match status" value="1"/>
</dbReference>
<keyword evidence="7" id="KW-0547">Nucleotide-binding</keyword>
<dbReference type="PANTHER" id="PTHR43395">
    <property type="entry name" value="SENSOR HISTIDINE KINASE CHEA"/>
    <property type="match status" value="1"/>
</dbReference>
<feature type="compositionally biased region" description="Acidic residues" evidence="13">
    <location>
        <begin position="136"/>
        <end position="147"/>
    </location>
</feature>
<feature type="region of interest" description="Disordered" evidence="13">
    <location>
        <begin position="124"/>
        <end position="151"/>
    </location>
</feature>
<evidence type="ECO:0000256" key="4">
    <source>
        <dbReference type="ARBA" id="ARBA00022500"/>
    </source>
</evidence>
<feature type="domain" description="HPt" evidence="16">
    <location>
        <begin position="1"/>
        <end position="104"/>
    </location>
</feature>
<gene>
    <name evidence="17" type="ORF">A0U92_04320</name>
</gene>
<evidence type="ECO:0000256" key="6">
    <source>
        <dbReference type="ARBA" id="ARBA00022679"/>
    </source>
</evidence>
<dbReference type="InterPro" id="IPR003594">
    <property type="entry name" value="HATPase_dom"/>
</dbReference>
<evidence type="ECO:0000256" key="5">
    <source>
        <dbReference type="ARBA" id="ARBA00022553"/>
    </source>
</evidence>
<organism evidence="17 18">
    <name type="scientific">Acetobacter aceti</name>
    <dbReference type="NCBI Taxonomy" id="435"/>
    <lineage>
        <taxon>Bacteria</taxon>
        <taxon>Pseudomonadati</taxon>
        <taxon>Pseudomonadota</taxon>
        <taxon>Alphaproteobacteria</taxon>
        <taxon>Acetobacterales</taxon>
        <taxon>Acetobacteraceae</taxon>
        <taxon>Acetobacter</taxon>
        <taxon>Acetobacter subgen. Acetobacter</taxon>
    </lineage>
</organism>
<dbReference type="InterPro" id="IPR002545">
    <property type="entry name" value="CheW-lke_dom"/>
</dbReference>
<evidence type="ECO:0000313" key="17">
    <source>
        <dbReference type="EMBL" id="AQS84120.1"/>
    </source>
</evidence>